<evidence type="ECO:0000313" key="1">
    <source>
        <dbReference type="EMBL" id="MEK2611118.1"/>
    </source>
</evidence>
<keyword evidence="2" id="KW-1185">Reference proteome</keyword>
<dbReference type="Proteomes" id="UP001386972">
    <property type="component" value="Unassembled WGS sequence"/>
</dbReference>
<proteinExistence type="predicted"/>
<dbReference type="EMBL" id="JBBNAW010000020">
    <property type="protein sequence ID" value="MEK2611118.1"/>
    <property type="molecule type" value="Genomic_DNA"/>
</dbReference>
<comment type="caution">
    <text evidence="1">The sequence shown here is derived from an EMBL/GenBank/DDBJ whole genome shotgun (WGS) entry which is preliminary data.</text>
</comment>
<evidence type="ECO:0000313" key="2">
    <source>
        <dbReference type="Proteomes" id="UP001386972"/>
    </source>
</evidence>
<dbReference type="RefSeq" id="WP_340612834.1">
    <property type="nucleotide sequence ID" value="NZ_JBBNAW010000020.1"/>
</dbReference>
<protein>
    <submittedName>
        <fullName evidence="1">Phage tail assembly chaperone</fullName>
    </submittedName>
</protein>
<gene>
    <name evidence="1" type="ORF">WLF18_18590</name>
</gene>
<organism evidence="1 2">
    <name type="scientific">Pseudomonas shirazensis</name>
    <dbReference type="NCBI Taxonomy" id="2745494"/>
    <lineage>
        <taxon>Bacteria</taxon>
        <taxon>Pseudomonadati</taxon>
        <taxon>Pseudomonadota</taxon>
        <taxon>Gammaproteobacteria</taxon>
        <taxon>Pseudomonadales</taxon>
        <taxon>Pseudomonadaceae</taxon>
        <taxon>Pseudomonas</taxon>
    </lineage>
</organism>
<reference evidence="1 2" key="1">
    <citation type="submission" date="2024-03" db="EMBL/GenBank/DDBJ databases">
        <title>Screening, Identification and Application of a Plant Lactobacillus Strain.</title>
        <authorList>
            <person name="Li Y.L."/>
        </authorList>
    </citation>
    <scope>NUCLEOTIDE SEQUENCE [LARGE SCALE GENOMIC DNA]</scope>
    <source>
        <strain evidence="1 2">JDB</strain>
    </source>
</reference>
<name>A0ABU9A3E4_9PSED</name>
<accession>A0ABU9A3E4</accession>
<sequence length="142" mass="15942">MQMYYCAETAGFYSPAVHKGIPEGAVALTDEVYALLKNGLELGKQIRLDDDGQPVLVDRQVSLEEATANECAWRDAQLVSTEWLTARHRDELDMTGPTTLAAEQFAELLTYRQSLRDWPQSTVFPDSGQRPVALAWLIEQQL</sequence>